<name>A0A9X9K2X7_9CAUD</name>
<feature type="compositionally biased region" description="Basic and acidic residues" evidence="1">
    <location>
        <begin position="89"/>
        <end position="100"/>
    </location>
</feature>
<feature type="region of interest" description="Disordered" evidence="1">
    <location>
        <begin position="194"/>
        <end position="235"/>
    </location>
</feature>
<proteinExistence type="predicted"/>
<dbReference type="Proteomes" id="UP001164797">
    <property type="component" value="Segment"/>
</dbReference>
<sequence>MARMADFLTYPDPEPRMPLYAMSFAKSASGGGGSDDEDDDDDDDEDDDEDDDDDLADLSEEELRAELKKTRTSLSKVNGQSMKRRKLLRERERELEEARKPKPKAKKDGDDDSPDLDTIRHEARAEGEKAGITRAKKAEARASLLAAGVNPERATKAIGLLDLDELDLDDDGLDGIDEAIEDLRKSWPELFAKKRTKREPVGGERGGSDDDRAERRGKAKTASEIAAERILRRAS</sequence>
<dbReference type="KEGG" id="vg:80019579"/>
<feature type="compositionally biased region" description="Basic and acidic residues" evidence="1">
    <location>
        <begin position="226"/>
        <end position="235"/>
    </location>
</feature>
<evidence type="ECO:0000313" key="2">
    <source>
        <dbReference type="EMBL" id="UYL87136.1"/>
    </source>
</evidence>
<feature type="region of interest" description="Disordered" evidence="1">
    <location>
        <begin position="1"/>
        <end position="140"/>
    </location>
</feature>
<dbReference type="EMBL" id="OP434449">
    <property type="protein sequence ID" value="UYL87136.1"/>
    <property type="molecule type" value="Genomic_DNA"/>
</dbReference>
<evidence type="ECO:0000256" key="1">
    <source>
        <dbReference type="SAM" id="MobiDB-lite"/>
    </source>
</evidence>
<feature type="compositionally biased region" description="Polar residues" evidence="1">
    <location>
        <begin position="72"/>
        <end position="81"/>
    </location>
</feature>
<keyword evidence="3" id="KW-1185">Reference proteome</keyword>
<accession>A0A9X9K2X7</accession>
<dbReference type="InterPro" id="IPR009636">
    <property type="entry name" value="SCAF"/>
</dbReference>
<feature type="compositionally biased region" description="Acidic residues" evidence="1">
    <location>
        <begin position="34"/>
        <end position="60"/>
    </location>
</feature>
<gene>
    <name evidence="2" type="primary">15</name>
    <name evidence="2" type="ORF">SEA_OSCARSO_15</name>
</gene>
<evidence type="ECO:0000313" key="3">
    <source>
        <dbReference type="Proteomes" id="UP001164797"/>
    </source>
</evidence>
<protein>
    <submittedName>
        <fullName evidence="2">Scaffolding protein</fullName>
    </submittedName>
</protein>
<reference evidence="2" key="1">
    <citation type="submission" date="2022-09" db="EMBL/GenBank/DDBJ databases">
        <authorList>
            <person name="Washington J.M."/>
            <person name="Situmorang M.A."/>
            <person name="Garlena R.A."/>
            <person name="Russell D.A."/>
            <person name="Jacobs-Sera D."/>
            <person name="Hatfull G.F."/>
        </authorList>
    </citation>
    <scope>NUCLEOTIDE SEQUENCE</scope>
</reference>
<dbReference type="GO" id="GO:0019069">
    <property type="term" value="P:viral capsid assembly"/>
    <property type="evidence" value="ECO:0007669"/>
    <property type="project" value="InterPro"/>
</dbReference>
<dbReference type="RefSeq" id="YP_010754973.1">
    <property type="nucleotide sequence ID" value="NC_073466.1"/>
</dbReference>
<dbReference type="Pfam" id="PF06810">
    <property type="entry name" value="Phage_scaffold"/>
    <property type="match status" value="1"/>
</dbReference>
<organism evidence="2 3">
    <name type="scientific">Microbacterium phage OscarSo</name>
    <dbReference type="NCBI Taxonomy" id="2985324"/>
    <lineage>
        <taxon>Viruses</taxon>
        <taxon>Duplodnaviria</taxon>
        <taxon>Heunggongvirae</taxon>
        <taxon>Uroviricota</taxon>
        <taxon>Caudoviricetes</taxon>
        <taxon>Oscarsovirus</taxon>
        <taxon>Oscarsovirus oscarso</taxon>
    </lineage>
</organism>
<feature type="compositionally biased region" description="Basic and acidic residues" evidence="1">
    <location>
        <begin position="117"/>
        <end position="140"/>
    </location>
</feature>
<dbReference type="GeneID" id="80019579"/>
<feature type="compositionally biased region" description="Basic and acidic residues" evidence="1">
    <location>
        <begin position="198"/>
        <end position="216"/>
    </location>
</feature>